<evidence type="ECO:0000313" key="2">
    <source>
        <dbReference type="Proteomes" id="UP001055093"/>
    </source>
</evidence>
<accession>A0ABQ4UZA2</accession>
<gene>
    <name evidence="1" type="ORF">BGCPKDLD_3827</name>
</gene>
<sequence length="137" mass="15473">MSELCTWIYVVADYTGGAPKRPIKVGISDEPTSRLRTIQTGCPSPLIEVARFRFKTRKVAADVEGAFHKYNSGFRTSGEWFDIDPASAVHMIITIIQSRCEMHDIDPKHAESLLNFAGGREYAEGVIRRLRGWRFTP</sequence>
<dbReference type="RefSeq" id="WP_238308342.1">
    <property type="nucleotide sequence ID" value="NZ_BPRE01000013.1"/>
</dbReference>
<proteinExistence type="predicted"/>
<dbReference type="Pfam" id="PF13455">
    <property type="entry name" value="MUG113"/>
    <property type="match status" value="1"/>
</dbReference>
<name>A0ABQ4UZA2_9HYPH</name>
<evidence type="ECO:0008006" key="3">
    <source>
        <dbReference type="Google" id="ProtNLM"/>
    </source>
</evidence>
<protein>
    <recommendedName>
        <fullName evidence="3">GIY-YIG nuclease family protein</fullName>
    </recommendedName>
</protein>
<keyword evidence="2" id="KW-1185">Reference proteome</keyword>
<evidence type="ECO:0000313" key="1">
    <source>
        <dbReference type="EMBL" id="GJE77224.1"/>
    </source>
</evidence>
<dbReference type="Proteomes" id="UP001055093">
    <property type="component" value="Unassembled WGS sequence"/>
</dbReference>
<organism evidence="1 2">
    <name type="scientific">Methylorubrum suomiense</name>
    <dbReference type="NCBI Taxonomy" id="144191"/>
    <lineage>
        <taxon>Bacteria</taxon>
        <taxon>Pseudomonadati</taxon>
        <taxon>Pseudomonadota</taxon>
        <taxon>Alphaproteobacteria</taxon>
        <taxon>Hyphomicrobiales</taxon>
        <taxon>Methylobacteriaceae</taxon>
        <taxon>Methylorubrum</taxon>
    </lineage>
</organism>
<dbReference type="EMBL" id="BPRE01000013">
    <property type="protein sequence ID" value="GJE77224.1"/>
    <property type="molecule type" value="Genomic_DNA"/>
</dbReference>
<reference evidence="1" key="1">
    <citation type="journal article" date="2021" name="Front. Microbiol.">
        <title>Comprehensive Comparative Genomics and Phenotyping of Methylobacterium Species.</title>
        <authorList>
            <person name="Alessa O."/>
            <person name="Ogura Y."/>
            <person name="Fujitani Y."/>
            <person name="Takami H."/>
            <person name="Hayashi T."/>
            <person name="Sahin N."/>
            <person name="Tani A."/>
        </authorList>
    </citation>
    <scope>NUCLEOTIDE SEQUENCE</scope>
    <source>
        <strain evidence="1">DSM 14458</strain>
    </source>
</reference>
<comment type="caution">
    <text evidence="1">The sequence shown here is derived from an EMBL/GenBank/DDBJ whole genome shotgun (WGS) entry which is preliminary data.</text>
</comment>
<reference evidence="1" key="2">
    <citation type="submission" date="2021-08" db="EMBL/GenBank/DDBJ databases">
        <authorList>
            <person name="Tani A."/>
            <person name="Ola A."/>
            <person name="Ogura Y."/>
            <person name="Katsura K."/>
            <person name="Hayashi T."/>
        </authorList>
    </citation>
    <scope>NUCLEOTIDE SEQUENCE</scope>
    <source>
        <strain evidence="1">DSM 14458</strain>
    </source>
</reference>